<dbReference type="GO" id="GO:0005829">
    <property type="term" value="C:cytosol"/>
    <property type="evidence" value="ECO:0007669"/>
    <property type="project" value="TreeGrafter"/>
</dbReference>
<dbReference type="Pfam" id="PF01156">
    <property type="entry name" value="IU_nuc_hydro"/>
    <property type="match status" value="1"/>
</dbReference>
<dbReference type="PANTHER" id="PTHR12304">
    <property type="entry name" value="INOSINE-URIDINE PREFERRING NUCLEOSIDE HYDROLASE"/>
    <property type="match status" value="1"/>
</dbReference>
<dbReference type="RefSeq" id="WP_188533240.1">
    <property type="nucleotide sequence ID" value="NZ_BMGR01000018.1"/>
</dbReference>
<dbReference type="InterPro" id="IPR001910">
    <property type="entry name" value="Inosine/uridine_hydrolase_dom"/>
</dbReference>
<dbReference type="EMBL" id="BMGR01000018">
    <property type="protein sequence ID" value="GGG22618.1"/>
    <property type="molecule type" value="Genomic_DNA"/>
</dbReference>
<accession>A0A917LH39</accession>
<sequence>MKLPFDVPEWRKIRLMINSDAKNEADDQFAIVHALLTPRFKIKGIIAAQFETTAKMMGRENTMQQSYDEIRKVLSLMDLDGQVPVYKGAVNPLADESSPEPSEGAEAIVREALADDPSPLYVVFLGPLTDMATAYLMEPSIAGKVTVIWIGGEMYPKGGWEYNLFNDIYAANVVFDSDIELWQVPRNVYSTMRVSLAELMYKVKPCGAIGDYLYQQLVDFNNSMTYPQWPKGEMWSLGDSPAISLLLDDHEYGYEYMSAPRITQDMYYVHDQKERMVRVYHYVDPRFTLEDMFAKLALNYGQR</sequence>
<protein>
    <recommendedName>
        <fullName evidence="3">Inosine/uridine-preferring nucleoside hydrolase domain-containing protein</fullName>
    </recommendedName>
</protein>
<dbReference type="Gene3D" id="3.90.245.10">
    <property type="entry name" value="Ribonucleoside hydrolase-like"/>
    <property type="match status" value="1"/>
</dbReference>
<name>A0A917LH39_9BACL</name>
<evidence type="ECO:0000313" key="5">
    <source>
        <dbReference type="Proteomes" id="UP000644756"/>
    </source>
</evidence>
<feature type="domain" description="Inosine/uridine-preferring nucleoside hydrolase" evidence="3">
    <location>
        <begin position="19"/>
        <end position="253"/>
    </location>
</feature>
<gene>
    <name evidence="4" type="ORF">GCM10010916_44090</name>
</gene>
<dbReference type="PANTHER" id="PTHR12304:SF4">
    <property type="entry name" value="URIDINE NUCLEOSIDASE"/>
    <property type="match status" value="1"/>
</dbReference>
<reference evidence="4" key="2">
    <citation type="submission" date="2020-09" db="EMBL/GenBank/DDBJ databases">
        <authorList>
            <person name="Sun Q."/>
            <person name="Zhou Y."/>
        </authorList>
    </citation>
    <scope>NUCLEOTIDE SEQUENCE</scope>
    <source>
        <strain evidence="4">CGMCC 1.12987</strain>
    </source>
</reference>
<dbReference type="InterPro" id="IPR036452">
    <property type="entry name" value="Ribo_hydro-like"/>
</dbReference>
<keyword evidence="2" id="KW-0326">Glycosidase</keyword>
<dbReference type="GO" id="GO:0008477">
    <property type="term" value="F:purine nucleosidase activity"/>
    <property type="evidence" value="ECO:0007669"/>
    <property type="project" value="TreeGrafter"/>
</dbReference>
<dbReference type="Proteomes" id="UP000644756">
    <property type="component" value="Unassembled WGS sequence"/>
</dbReference>
<evidence type="ECO:0000256" key="1">
    <source>
        <dbReference type="ARBA" id="ARBA00022801"/>
    </source>
</evidence>
<dbReference type="SUPFAM" id="SSF53590">
    <property type="entry name" value="Nucleoside hydrolase"/>
    <property type="match status" value="1"/>
</dbReference>
<comment type="caution">
    <text evidence="4">The sequence shown here is derived from an EMBL/GenBank/DDBJ whole genome shotgun (WGS) entry which is preliminary data.</text>
</comment>
<evidence type="ECO:0000256" key="2">
    <source>
        <dbReference type="ARBA" id="ARBA00023295"/>
    </source>
</evidence>
<keyword evidence="5" id="KW-1185">Reference proteome</keyword>
<reference evidence="4" key="1">
    <citation type="journal article" date="2014" name="Int. J. Syst. Evol. Microbiol.">
        <title>Complete genome sequence of Corynebacterium casei LMG S-19264T (=DSM 44701T), isolated from a smear-ripened cheese.</title>
        <authorList>
            <consortium name="US DOE Joint Genome Institute (JGI-PGF)"/>
            <person name="Walter F."/>
            <person name="Albersmeier A."/>
            <person name="Kalinowski J."/>
            <person name="Ruckert C."/>
        </authorList>
    </citation>
    <scope>NUCLEOTIDE SEQUENCE</scope>
    <source>
        <strain evidence="4">CGMCC 1.12987</strain>
    </source>
</reference>
<proteinExistence type="predicted"/>
<evidence type="ECO:0000259" key="3">
    <source>
        <dbReference type="Pfam" id="PF01156"/>
    </source>
</evidence>
<keyword evidence="1" id="KW-0378">Hydrolase</keyword>
<evidence type="ECO:0000313" key="4">
    <source>
        <dbReference type="EMBL" id="GGG22618.1"/>
    </source>
</evidence>
<organism evidence="4 5">
    <name type="scientific">Paenibacillus abyssi</name>
    <dbReference type="NCBI Taxonomy" id="1340531"/>
    <lineage>
        <taxon>Bacteria</taxon>
        <taxon>Bacillati</taxon>
        <taxon>Bacillota</taxon>
        <taxon>Bacilli</taxon>
        <taxon>Bacillales</taxon>
        <taxon>Paenibacillaceae</taxon>
        <taxon>Paenibacillus</taxon>
    </lineage>
</organism>
<dbReference type="GO" id="GO:0006152">
    <property type="term" value="P:purine nucleoside catabolic process"/>
    <property type="evidence" value="ECO:0007669"/>
    <property type="project" value="TreeGrafter"/>
</dbReference>
<dbReference type="AlphaFoldDB" id="A0A917LH39"/>
<dbReference type="InterPro" id="IPR023186">
    <property type="entry name" value="IUNH"/>
</dbReference>